<dbReference type="GO" id="GO:0006260">
    <property type="term" value="P:DNA replication"/>
    <property type="evidence" value="ECO:0007669"/>
    <property type="project" value="InterPro"/>
</dbReference>
<dbReference type="GO" id="GO:0008998">
    <property type="term" value="F:ribonucleoside-triphosphate reductase (thioredoxin) activity"/>
    <property type="evidence" value="ECO:0007669"/>
    <property type="project" value="InterPro"/>
</dbReference>
<dbReference type="Proteomes" id="UP000007434">
    <property type="component" value="Chromosome"/>
</dbReference>
<proteinExistence type="predicted"/>
<dbReference type="AlphaFoldDB" id="E4RKD3"/>
<name>E4RKD3_HALHG</name>
<dbReference type="GO" id="GO:0031250">
    <property type="term" value="C:anaerobic ribonucleoside-triphosphate reductase complex"/>
    <property type="evidence" value="ECO:0007669"/>
    <property type="project" value="TreeGrafter"/>
</dbReference>
<dbReference type="KEGG" id="has:Halsa_2238"/>
<evidence type="ECO:0000313" key="2">
    <source>
        <dbReference type="Proteomes" id="UP000007434"/>
    </source>
</evidence>
<dbReference type="eggNOG" id="COG1328">
    <property type="taxonomic scope" value="Bacteria"/>
</dbReference>
<gene>
    <name evidence="1" type="ordered locus">Halsa_2238</name>
</gene>
<dbReference type="PANTHER" id="PTHR21075">
    <property type="entry name" value="ANAEROBIC RIBONUCLEOSIDE-TRIPHOSPHATE REDUCTASE"/>
    <property type="match status" value="1"/>
</dbReference>
<organism evidence="1 2">
    <name type="scientific">Halanaerobium hydrogeniformans</name>
    <name type="common">Halanaerobium sp. (strain sapolanicus)</name>
    <dbReference type="NCBI Taxonomy" id="656519"/>
    <lineage>
        <taxon>Bacteria</taxon>
        <taxon>Bacillati</taxon>
        <taxon>Bacillota</taxon>
        <taxon>Clostridia</taxon>
        <taxon>Halanaerobiales</taxon>
        <taxon>Halanaerobiaceae</taxon>
        <taxon>Halanaerobium</taxon>
    </lineage>
</organism>
<reference evidence="1 2" key="1">
    <citation type="submission" date="2010-11" db="EMBL/GenBank/DDBJ databases">
        <title>Complete sequence of Halanaerobium sp. sapolanicus.</title>
        <authorList>
            <consortium name="US DOE Joint Genome Institute"/>
            <person name="Lucas S."/>
            <person name="Copeland A."/>
            <person name="Lapidus A."/>
            <person name="Cheng J.-F."/>
            <person name="Bruce D."/>
            <person name="Goodwin L."/>
            <person name="Pitluck S."/>
            <person name="Davenport K."/>
            <person name="Detter J.C."/>
            <person name="Han C."/>
            <person name="Tapia R."/>
            <person name="Land M."/>
            <person name="Hauser L."/>
            <person name="Jeffries C."/>
            <person name="Kyrpides N."/>
            <person name="Ivanova N."/>
            <person name="Mikhailova N."/>
            <person name="Begemann M.B."/>
            <person name="Mormile M.R."/>
            <person name="Wall J.D."/>
            <person name="Elias D.A."/>
            <person name="Woyke T."/>
        </authorList>
    </citation>
    <scope>NUCLEOTIDE SEQUENCE [LARGE SCALE GENOMIC DNA]</scope>
    <source>
        <strain evidence="2">sapolanicus</strain>
    </source>
</reference>
<dbReference type="OrthoDB" id="9808075at2"/>
<dbReference type="STRING" id="656519.Halsa_2238"/>
<dbReference type="EMBL" id="CP002304">
    <property type="protein sequence ID" value="ADQ15646.1"/>
    <property type="molecule type" value="Genomic_DNA"/>
</dbReference>
<protein>
    <submittedName>
        <fullName evidence="1">Uncharacterized protein</fullName>
    </submittedName>
</protein>
<dbReference type="PANTHER" id="PTHR21075:SF0">
    <property type="entry name" value="ANAEROBIC RIBONUCLEOSIDE-TRIPHOSPHATE REDUCTASE"/>
    <property type="match status" value="1"/>
</dbReference>
<keyword evidence="2" id="KW-1185">Reference proteome</keyword>
<dbReference type="Pfam" id="PF13597">
    <property type="entry name" value="NRDD"/>
    <property type="match status" value="1"/>
</dbReference>
<evidence type="ECO:0000313" key="1">
    <source>
        <dbReference type="EMBL" id="ADQ15646.1"/>
    </source>
</evidence>
<dbReference type="GO" id="GO:0004748">
    <property type="term" value="F:ribonucleoside-diphosphate reductase activity, thioredoxin disulfide as acceptor"/>
    <property type="evidence" value="ECO:0007669"/>
    <property type="project" value="TreeGrafter"/>
</dbReference>
<dbReference type="GO" id="GO:0009265">
    <property type="term" value="P:2'-deoxyribonucleotide biosynthetic process"/>
    <property type="evidence" value="ECO:0007669"/>
    <property type="project" value="TreeGrafter"/>
</dbReference>
<reference evidence="1 2" key="2">
    <citation type="journal article" date="2011" name="J. Bacteriol.">
        <title>Complete Genome Sequence of the Haloalkaliphilic, Hydrogen Producing Halanaerobium hydrogenoformans.</title>
        <authorList>
            <person name="Brown S.D."/>
            <person name="Begemann M.B."/>
            <person name="Mormile M.R."/>
            <person name="Wall J.D."/>
            <person name="Han C.S."/>
            <person name="Goodwin L.A."/>
            <person name="Pitluck S."/>
            <person name="Land M.L."/>
            <person name="Hauser L.J."/>
            <person name="Elias D.A."/>
        </authorList>
    </citation>
    <scope>NUCLEOTIDE SEQUENCE [LARGE SCALE GENOMIC DNA]</scope>
    <source>
        <strain evidence="2">sapolanicus</strain>
    </source>
</reference>
<dbReference type="HOGENOM" id="CLU_195213_3_0_9"/>
<dbReference type="InterPro" id="IPR012833">
    <property type="entry name" value="NrdD"/>
</dbReference>
<sequence>MAKKQKCEVYSRVVGYLSPVSEWNRGKKEEFKDRQTFESEEKSS</sequence>
<accession>E4RKD3</accession>